<geneLocation type="mitochondrion" evidence="2"/>
<dbReference type="CTD" id="4541"/>
<feature type="transmembrane region" description="Helical" evidence="1">
    <location>
        <begin position="130"/>
        <end position="149"/>
    </location>
</feature>
<gene>
    <name evidence="2" type="primary">ND6</name>
</gene>
<evidence type="ECO:0000256" key="1">
    <source>
        <dbReference type="SAM" id="Phobius"/>
    </source>
</evidence>
<reference evidence="2" key="1">
    <citation type="journal article" date="2008" name="Gene">
        <title>Phylogenetic information from three mitochondrial genomes of Terebelliformia (Annelida) worms and duplication of the methionine tRNA.</title>
        <authorList>
            <person name="Zhong M."/>
            <person name="Struck T.H."/>
            <person name="Halanych K.M."/>
        </authorList>
    </citation>
    <scope>NUCLEOTIDE SEQUENCE</scope>
</reference>
<evidence type="ECO:0000313" key="2">
    <source>
        <dbReference type="EMBL" id="ABW76476.1"/>
    </source>
</evidence>
<keyword evidence="1" id="KW-0812">Transmembrane</keyword>
<dbReference type="GeneID" id="6407546"/>
<dbReference type="EMBL" id="EU236701">
    <property type="protein sequence ID" value="ABW76476.1"/>
    <property type="molecule type" value="Genomic_DNA"/>
</dbReference>
<dbReference type="AlphaFoldDB" id="B3TJX0"/>
<accession>B3TJX0</accession>
<organism evidence="2">
    <name type="scientific">Terebellides stroemii</name>
    <dbReference type="NCBI Taxonomy" id="1037239"/>
    <lineage>
        <taxon>Eukaryota</taxon>
        <taxon>Metazoa</taxon>
        <taxon>Spiralia</taxon>
        <taxon>Lophotrochozoa</taxon>
        <taxon>Annelida</taxon>
        <taxon>Polychaeta</taxon>
        <taxon>Sedentaria</taxon>
        <taxon>Canalipalpata</taxon>
        <taxon>Terebellida</taxon>
        <taxon>Terebelliformia</taxon>
        <taxon>Trichobranchidae</taxon>
        <taxon>Terebellides</taxon>
    </lineage>
</organism>
<dbReference type="RefSeq" id="YP_001994396.1">
    <property type="nucleotide sequence ID" value="NC_011014.1"/>
</dbReference>
<feature type="transmembrane region" description="Helical" evidence="1">
    <location>
        <begin position="82"/>
        <end position="99"/>
    </location>
</feature>
<protein>
    <submittedName>
        <fullName evidence="2">NADH dehydrogenase subunit 6</fullName>
    </submittedName>
</protein>
<feature type="transmembrane region" description="Helical" evidence="1">
    <location>
        <begin position="51"/>
        <end position="70"/>
    </location>
</feature>
<proteinExistence type="predicted"/>
<sequence length="160" mass="17741">MTLILTITLTLSMALTLPLAHTPLTLGAWVLMLAILLSMTTAMTTSTWFGLILFIIYISGMLVMFSYFAAISPNQHLPISNLLYSLLTILILSITYLSSKSILPSSTSFSKITYSNPNLMSMYSNYQVPILMLLAILLLLILILVVKIVEHKKGPLRPFS</sequence>
<keyword evidence="2" id="KW-0496">Mitochondrion</keyword>
<feature type="transmembrane region" description="Helical" evidence="1">
    <location>
        <begin position="26"/>
        <end position="44"/>
    </location>
</feature>
<keyword evidence="1" id="KW-0472">Membrane</keyword>
<keyword evidence="1" id="KW-1133">Transmembrane helix</keyword>
<name>B3TJX0_9ANNE</name>